<dbReference type="Proteomes" id="UP000726777">
    <property type="component" value="Unassembled WGS sequence"/>
</dbReference>
<proteinExistence type="predicted"/>
<comment type="caution">
    <text evidence="1">The sequence shown here is derived from an EMBL/GenBank/DDBJ whole genome shotgun (WGS) entry which is preliminary data.</text>
</comment>
<evidence type="ECO:0000313" key="2">
    <source>
        <dbReference type="Proteomes" id="UP000726777"/>
    </source>
</evidence>
<dbReference type="AlphaFoldDB" id="A0A9Q3YJR9"/>
<accession>A0A9Q3YJR9</accession>
<evidence type="ECO:0008006" key="3">
    <source>
        <dbReference type="Google" id="ProtNLM"/>
    </source>
</evidence>
<gene>
    <name evidence="1" type="ORF">IB292_12385</name>
</gene>
<evidence type="ECO:0000313" key="1">
    <source>
        <dbReference type="EMBL" id="MCC3805842.1"/>
    </source>
</evidence>
<dbReference type="RefSeq" id="WP_170320143.1">
    <property type="nucleotide sequence ID" value="NZ_CANUIV010000005.1"/>
</dbReference>
<sequence>MIMNRIIVTALALITGFFALVFSLIMAIPLTIAALITGKRIEKRVRKMQKEVHEEYEFNTGKADAIEGEFEEVRR</sequence>
<dbReference type="EMBL" id="JACVHL010000011">
    <property type="protein sequence ID" value="MCC3805842.1"/>
    <property type="molecule type" value="Genomic_DNA"/>
</dbReference>
<name>A0A9Q3YJR9_VIBPH</name>
<protein>
    <recommendedName>
        <fullName evidence="3">Hydroxylamine reductase</fullName>
    </recommendedName>
</protein>
<organism evidence="1 2">
    <name type="scientific">Vibrio parahaemolyticus</name>
    <dbReference type="NCBI Taxonomy" id="670"/>
    <lineage>
        <taxon>Bacteria</taxon>
        <taxon>Pseudomonadati</taxon>
        <taxon>Pseudomonadota</taxon>
        <taxon>Gammaproteobacteria</taxon>
        <taxon>Vibrionales</taxon>
        <taxon>Vibrionaceae</taxon>
        <taxon>Vibrio</taxon>
    </lineage>
</organism>
<reference evidence="1" key="1">
    <citation type="submission" date="2020-09" db="EMBL/GenBank/DDBJ databases">
        <title>Genome sequence of Vibrio parahaemolyticus isolates.</title>
        <authorList>
            <person name="Hammerl J.A."/>
            <person name="Strauch E."/>
        </authorList>
    </citation>
    <scope>NUCLEOTIDE SEQUENCE</scope>
    <source>
        <strain evidence="1">17-VB00146</strain>
    </source>
</reference>